<keyword evidence="5" id="KW-1185">Reference proteome</keyword>
<organism evidence="4 5">
    <name type="scientific">Cedecea neteri</name>
    <dbReference type="NCBI Taxonomy" id="158822"/>
    <lineage>
        <taxon>Bacteria</taxon>
        <taxon>Pseudomonadati</taxon>
        <taxon>Pseudomonadota</taxon>
        <taxon>Gammaproteobacteria</taxon>
        <taxon>Enterobacterales</taxon>
        <taxon>Enterobacteriaceae</taxon>
        <taxon>Cedecea</taxon>
    </lineage>
</organism>
<dbReference type="OrthoDB" id="63332at2"/>
<dbReference type="RefSeq" id="WP_038479373.1">
    <property type="nucleotide sequence ID" value="NZ_CP009451.1"/>
</dbReference>
<proteinExistence type="predicted"/>
<dbReference type="PRINTS" id="PR00455">
    <property type="entry name" value="HTHTETR"/>
</dbReference>
<dbReference type="Gene3D" id="1.10.357.10">
    <property type="entry name" value="Tetracycline Repressor, domain 2"/>
    <property type="match status" value="1"/>
</dbReference>
<dbReference type="SUPFAM" id="SSF46689">
    <property type="entry name" value="Homeodomain-like"/>
    <property type="match status" value="1"/>
</dbReference>
<dbReference type="AlphaFoldDB" id="A0A089Q0H0"/>
<evidence type="ECO:0000259" key="3">
    <source>
        <dbReference type="PROSITE" id="PS50977"/>
    </source>
</evidence>
<evidence type="ECO:0000256" key="2">
    <source>
        <dbReference type="PROSITE-ProRule" id="PRU00335"/>
    </source>
</evidence>
<evidence type="ECO:0000256" key="1">
    <source>
        <dbReference type="ARBA" id="ARBA00023125"/>
    </source>
</evidence>
<sequence>MARPKSEDKRLALLDAATDAIAELGLGAATSLIARKAGVAEGTLFRYFPTKDELLNAVYLHHKRDLGSELMKTYDRHAPSKERSRTVWGNYIDWGLVNINARKAMRQLAVSGKITSETLEQVYQAYPDLRDLSKECVTNEALTGIESSFADAIFFGLAETTMEFAGREPSRREEYKSAGFDVMWRGMTKG</sequence>
<dbReference type="GO" id="GO:0003677">
    <property type="term" value="F:DNA binding"/>
    <property type="evidence" value="ECO:0007669"/>
    <property type="project" value="UniProtKB-UniRule"/>
</dbReference>
<dbReference type="Proteomes" id="UP000029481">
    <property type="component" value="Chromosome"/>
</dbReference>
<protein>
    <submittedName>
        <fullName evidence="4">TetR family transcriptional regulator</fullName>
    </submittedName>
</protein>
<evidence type="ECO:0000313" key="5">
    <source>
        <dbReference type="Proteomes" id="UP000029481"/>
    </source>
</evidence>
<dbReference type="PROSITE" id="PS50977">
    <property type="entry name" value="HTH_TETR_2"/>
    <property type="match status" value="1"/>
</dbReference>
<reference evidence="4 5" key="1">
    <citation type="submission" date="2014-09" db="EMBL/GenBank/DDBJ databases">
        <title>Cedecea neteri SSMD04 Genome Sequencing.</title>
        <authorList>
            <person name="Tan J.-Y."/>
        </authorList>
    </citation>
    <scope>NUCLEOTIDE SEQUENCE [LARGE SCALE GENOMIC DNA]</scope>
    <source>
        <strain evidence="4 5">SSMD04</strain>
    </source>
</reference>
<dbReference type="PANTHER" id="PTHR30055:SF222">
    <property type="entry name" value="REGULATORY PROTEIN"/>
    <property type="match status" value="1"/>
</dbReference>
<keyword evidence="1 2" id="KW-0238">DNA-binding</keyword>
<dbReference type="InterPro" id="IPR050109">
    <property type="entry name" value="HTH-type_TetR-like_transc_reg"/>
</dbReference>
<evidence type="ECO:0000313" key="4">
    <source>
        <dbReference type="EMBL" id="AIR06162.1"/>
    </source>
</evidence>
<feature type="DNA-binding region" description="H-T-H motif" evidence="2">
    <location>
        <begin position="29"/>
        <end position="48"/>
    </location>
</feature>
<gene>
    <name evidence="4" type="ORF">JT31_16540</name>
</gene>
<accession>A0A089Q0H0</accession>
<dbReference type="PANTHER" id="PTHR30055">
    <property type="entry name" value="HTH-TYPE TRANSCRIPTIONAL REGULATOR RUTR"/>
    <property type="match status" value="1"/>
</dbReference>
<name>A0A089Q0H0_9ENTR</name>
<dbReference type="EMBL" id="CP009451">
    <property type="protein sequence ID" value="AIR06162.1"/>
    <property type="molecule type" value="Genomic_DNA"/>
</dbReference>
<dbReference type="InterPro" id="IPR009057">
    <property type="entry name" value="Homeodomain-like_sf"/>
</dbReference>
<dbReference type="KEGG" id="cnt:JT31_16540"/>
<dbReference type="InterPro" id="IPR001647">
    <property type="entry name" value="HTH_TetR"/>
</dbReference>
<dbReference type="Pfam" id="PF00440">
    <property type="entry name" value="TetR_N"/>
    <property type="match status" value="1"/>
</dbReference>
<feature type="domain" description="HTH tetR-type" evidence="3">
    <location>
        <begin position="7"/>
        <end position="66"/>
    </location>
</feature>